<dbReference type="SMART" id="SM00507">
    <property type="entry name" value="HNHc"/>
    <property type="match status" value="1"/>
</dbReference>
<dbReference type="Pfam" id="PF13655">
    <property type="entry name" value="RVT_N"/>
    <property type="match status" value="1"/>
</dbReference>
<evidence type="ECO:0000313" key="4">
    <source>
        <dbReference type="Proteomes" id="UP000604661"/>
    </source>
</evidence>
<dbReference type="InterPro" id="IPR043502">
    <property type="entry name" value="DNA/RNA_pol_sf"/>
</dbReference>
<evidence type="ECO:0000313" key="3">
    <source>
        <dbReference type="EMBL" id="MBD2565926.1"/>
    </source>
</evidence>
<dbReference type="PROSITE" id="PS00028">
    <property type="entry name" value="ZINC_FINGER_C2H2_1"/>
    <property type="match status" value="1"/>
</dbReference>
<dbReference type="InterPro" id="IPR003615">
    <property type="entry name" value="HNH_nuc"/>
</dbReference>
<dbReference type="InterPro" id="IPR013087">
    <property type="entry name" value="Znf_C2H2_type"/>
</dbReference>
<comment type="caution">
    <text evidence="3">The sequence shown here is derived from an EMBL/GenBank/DDBJ whole genome shotgun (WGS) entry which is preliminary data.</text>
</comment>
<keyword evidence="3" id="KW-0695">RNA-directed DNA polymerase</keyword>
<dbReference type="PANTHER" id="PTHR34047">
    <property type="entry name" value="NUCLEAR INTRON MATURASE 1, MITOCHONDRIAL-RELATED"/>
    <property type="match status" value="1"/>
</dbReference>
<dbReference type="Pfam" id="PF00078">
    <property type="entry name" value="RVT_1"/>
    <property type="match status" value="1"/>
</dbReference>
<evidence type="ECO:0000259" key="1">
    <source>
        <dbReference type="PROSITE" id="PS50157"/>
    </source>
</evidence>
<dbReference type="Proteomes" id="UP000604661">
    <property type="component" value="Unassembled WGS sequence"/>
</dbReference>
<keyword evidence="3" id="KW-0808">Transferase</keyword>
<dbReference type="EMBL" id="JACJTE010000122">
    <property type="protein sequence ID" value="MBD2565926.1"/>
    <property type="molecule type" value="Genomic_DNA"/>
</dbReference>
<dbReference type="InterPro" id="IPR025960">
    <property type="entry name" value="RVT_N"/>
</dbReference>
<proteinExistence type="predicted"/>
<dbReference type="RefSeq" id="WP_190971551.1">
    <property type="nucleotide sequence ID" value="NZ_JACJTE010000122.1"/>
</dbReference>
<feature type="domain" description="C2H2-type" evidence="1">
    <location>
        <begin position="473"/>
        <end position="502"/>
    </location>
</feature>
<dbReference type="SUPFAM" id="SSF56672">
    <property type="entry name" value="DNA/RNA polymerases"/>
    <property type="match status" value="1"/>
</dbReference>
<evidence type="ECO:0000259" key="2">
    <source>
        <dbReference type="PROSITE" id="PS50878"/>
    </source>
</evidence>
<dbReference type="PROSITE" id="PS50157">
    <property type="entry name" value="ZINC_FINGER_C2H2_2"/>
    <property type="match status" value="1"/>
</dbReference>
<dbReference type="InterPro" id="IPR051083">
    <property type="entry name" value="GrpII_Intron_Splice-Mob/Def"/>
</dbReference>
<keyword evidence="4" id="KW-1185">Reference proteome</keyword>
<dbReference type="InterPro" id="IPR000477">
    <property type="entry name" value="RT_dom"/>
</dbReference>
<organism evidence="3 4">
    <name type="scientific">Nostoc linckia FACHB-391</name>
    <dbReference type="NCBI Taxonomy" id="2692906"/>
    <lineage>
        <taxon>Bacteria</taxon>
        <taxon>Bacillati</taxon>
        <taxon>Cyanobacteriota</taxon>
        <taxon>Cyanophyceae</taxon>
        <taxon>Nostocales</taxon>
        <taxon>Nostocaceae</taxon>
        <taxon>Nostoc</taxon>
    </lineage>
</organism>
<sequence>MIRHSSYTSESWIQLKWKQFRKNLFRLQSRVFKAVRAGNKRKALSLQKLILKSLAARFLAIRQVTQLNAGKKTAGIDNKKSLTPKERFELEETLKASYNNWEHQGLREIPIPKKDGTLRMLKIPTIADRCWQCLAKFALEPAHEATFHARSYGFRPGRSAHDAQKILFLNLKSDRNGINKRVIELDIEKCFDRISHTTIMENLIAPKGIKQGIFRCLKSGINPKFPNQGTCQGGVISPLLANIALNGIENIHSHHKDDCRITDNTKEKDRIEPSIRYADDMVIILKPEDDAQKILEKIDDFLAARGMKVSGKKTKVTATTDGFDFLGWHFQVQNNGKFRSTPSVENFQKFRQKVKAIINNSNYGSKVKASKLAPIVRGWRNYHRFCKMDGSRFSLWFIHDRAWRVFNKESKLTQESTTKLIEKAFPAVPYSENKHINVQGEKSPYDGDLTYWSQRNSKLYDGETSRALKKQNHTCGHCGMKFTSEERVHLHHTDGNHSNWKTKNLLAIHESCHDYTHMGIRAT</sequence>
<gene>
    <name evidence="3" type="ORF">H6G95_36305</name>
</gene>
<keyword evidence="3" id="KW-0548">Nucleotidyltransferase</keyword>
<dbReference type="CDD" id="cd01651">
    <property type="entry name" value="RT_G2_intron"/>
    <property type="match status" value="1"/>
</dbReference>
<dbReference type="InterPro" id="IPR013597">
    <property type="entry name" value="Mat_intron_G2"/>
</dbReference>
<name>A0ABR8F8H6_NOSLI</name>
<feature type="domain" description="Reverse transcriptase" evidence="2">
    <location>
        <begin position="92"/>
        <end position="330"/>
    </location>
</feature>
<accession>A0ABR8F8H6</accession>
<dbReference type="GO" id="GO:0003964">
    <property type="term" value="F:RNA-directed DNA polymerase activity"/>
    <property type="evidence" value="ECO:0007669"/>
    <property type="project" value="UniProtKB-KW"/>
</dbReference>
<dbReference type="PROSITE" id="PS50878">
    <property type="entry name" value="RT_POL"/>
    <property type="match status" value="1"/>
</dbReference>
<protein>
    <submittedName>
        <fullName evidence="3">Reverse transcriptase N-terminal domain-containing protein</fullName>
    </submittedName>
</protein>
<dbReference type="PANTHER" id="PTHR34047:SF8">
    <property type="entry name" value="PROTEIN YKFC"/>
    <property type="match status" value="1"/>
</dbReference>
<reference evidence="3 4" key="1">
    <citation type="journal article" date="2020" name="ISME J.">
        <title>Comparative genomics reveals insights into cyanobacterial evolution and habitat adaptation.</title>
        <authorList>
            <person name="Chen M.Y."/>
            <person name="Teng W.K."/>
            <person name="Zhao L."/>
            <person name="Hu C.X."/>
            <person name="Zhou Y.K."/>
            <person name="Han B.P."/>
            <person name="Song L.R."/>
            <person name="Shu W.S."/>
        </authorList>
    </citation>
    <scope>NUCLEOTIDE SEQUENCE [LARGE SCALE GENOMIC DNA]</scope>
    <source>
        <strain evidence="3 4">FACHB-391</strain>
    </source>
</reference>
<dbReference type="CDD" id="cd00085">
    <property type="entry name" value="HNHc"/>
    <property type="match status" value="1"/>
</dbReference>
<dbReference type="Pfam" id="PF08388">
    <property type="entry name" value="GIIM"/>
    <property type="match status" value="1"/>
</dbReference>